<dbReference type="AlphaFoldDB" id="A0A4Z1SPL6"/>
<accession>A0A4Z1SPL6</accession>
<gene>
    <name evidence="1" type="ORF">GMRT_10114</name>
</gene>
<dbReference type="EMBL" id="VDLU01000003">
    <property type="protein sequence ID" value="TNJ27764.1"/>
    <property type="molecule type" value="Genomic_DNA"/>
</dbReference>
<organism evidence="1 2">
    <name type="scientific">Giardia muris</name>
    <dbReference type="NCBI Taxonomy" id="5742"/>
    <lineage>
        <taxon>Eukaryota</taxon>
        <taxon>Metamonada</taxon>
        <taxon>Diplomonadida</taxon>
        <taxon>Hexamitidae</taxon>
        <taxon>Giardiinae</taxon>
        <taxon>Giardia</taxon>
    </lineage>
</organism>
<comment type="caution">
    <text evidence="1">The sequence shown here is derived from an EMBL/GenBank/DDBJ whole genome shotgun (WGS) entry which is preliminary data.</text>
</comment>
<dbReference type="VEuPathDB" id="GiardiaDB:GMRT_10114"/>
<sequence>MSELLDSFRDWLTHVIHYVPPRGMAPPTLRELQGLTAHPDLLNHLIRGTLTREAHADVRQRLRLYSLLQERNSGRVSAAKLQQTIQSQRRDIIQYVTSSLERMKACAAGEERLRDSMACMVDLDRCLDAVRSLDGSTREFLEQVENFLARSASTTTSARREAEYLERQRENDSRFEDKRRLILARVTKTKEVILDMLRKLHGNLEDEPSQLLETGSLAKSDEALPPGHPRLAPLYRDIVSLRLDEKKAREEAMALASDEQALLAELFGVEYDSIPAYVSQEIQQKTELGAVFIRAHLAGARLGTQVILSYRERLDILVKRSFVLATEAEGSGVQLSAAKKDVLGKHTQGDLLLEEGLRMADRMAAICTDVSRTAFYREIEEALGHLGDCYGQAVKAIGSGPGAPFQPVQTVLDDRCFTEALQGIGRGASVAEITARLQELISARYALNPPGSSDMQAVSEIMCAEGSLGISREELAGTVQHTPTRDMACFLSEYMHERSCYLLDMSLRIAGEDTYIHLLESLQQLVKDVDTAAKRCYTTVYGEHRITDATPKHTKLTAETALVRGVQEACLEEWYPDLQQLLVDISGSKGKGFFTALSGKLLAFKEAIAPILRPGTNGTTVLEKQAEELARRFTSTMQERTEALRRLDDALRERGYLSNVVLPFYQ</sequence>
<keyword evidence="2" id="KW-1185">Reference proteome</keyword>
<evidence type="ECO:0000313" key="2">
    <source>
        <dbReference type="Proteomes" id="UP000315496"/>
    </source>
</evidence>
<name>A0A4Z1SPL6_GIAMU</name>
<protein>
    <submittedName>
        <fullName evidence="1">Uncharacterized protein</fullName>
    </submittedName>
</protein>
<proteinExistence type="predicted"/>
<reference evidence="1 2" key="1">
    <citation type="submission" date="2019-05" db="EMBL/GenBank/DDBJ databases">
        <title>The compact genome of Giardia muris reveals important steps in the evolution of intestinal protozoan parasites.</title>
        <authorList>
            <person name="Xu F."/>
            <person name="Jimenez-Gonzalez A."/>
            <person name="Einarsson E."/>
            <person name="Astvaldsson A."/>
            <person name="Peirasmaki D."/>
            <person name="Eckmann L."/>
            <person name="Andersson J.O."/>
            <person name="Svard S.G."/>
            <person name="Jerlstrom-Hultqvist J."/>
        </authorList>
    </citation>
    <scope>NUCLEOTIDE SEQUENCE [LARGE SCALE GENOMIC DNA]</scope>
    <source>
        <strain evidence="1 2">Roberts-Thomson</strain>
    </source>
</reference>
<evidence type="ECO:0000313" key="1">
    <source>
        <dbReference type="EMBL" id="TNJ27764.1"/>
    </source>
</evidence>
<dbReference type="Proteomes" id="UP000315496">
    <property type="component" value="Chromosome 3"/>
</dbReference>